<dbReference type="EMBL" id="BGZK01000593">
    <property type="protein sequence ID" value="GBP51980.1"/>
    <property type="molecule type" value="Genomic_DNA"/>
</dbReference>
<dbReference type="AlphaFoldDB" id="A0A4C1WMA9"/>
<dbReference type="GO" id="GO:0004523">
    <property type="term" value="F:RNA-DNA hybrid ribonuclease activity"/>
    <property type="evidence" value="ECO:0007669"/>
    <property type="project" value="InterPro"/>
</dbReference>
<dbReference type="InterPro" id="IPR036397">
    <property type="entry name" value="RNaseH_sf"/>
</dbReference>
<organism evidence="2 3">
    <name type="scientific">Eumeta variegata</name>
    <name type="common">Bagworm moth</name>
    <name type="synonym">Eumeta japonica</name>
    <dbReference type="NCBI Taxonomy" id="151549"/>
    <lineage>
        <taxon>Eukaryota</taxon>
        <taxon>Metazoa</taxon>
        <taxon>Ecdysozoa</taxon>
        <taxon>Arthropoda</taxon>
        <taxon>Hexapoda</taxon>
        <taxon>Insecta</taxon>
        <taxon>Pterygota</taxon>
        <taxon>Neoptera</taxon>
        <taxon>Endopterygota</taxon>
        <taxon>Lepidoptera</taxon>
        <taxon>Glossata</taxon>
        <taxon>Ditrysia</taxon>
        <taxon>Tineoidea</taxon>
        <taxon>Psychidae</taxon>
        <taxon>Oiketicinae</taxon>
        <taxon>Eumeta</taxon>
    </lineage>
</organism>
<dbReference type="OrthoDB" id="411823at2759"/>
<evidence type="ECO:0000313" key="2">
    <source>
        <dbReference type="EMBL" id="GBP51980.1"/>
    </source>
</evidence>
<gene>
    <name evidence="2" type="ORF">EVAR_45829_1</name>
</gene>
<evidence type="ECO:0000313" key="3">
    <source>
        <dbReference type="Proteomes" id="UP000299102"/>
    </source>
</evidence>
<accession>A0A4C1WMA9</accession>
<dbReference type="Proteomes" id="UP000299102">
    <property type="component" value="Unassembled WGS sequence"/>
</dbReference>
<dbReference type="Gene3D" id="3.30.420.10">
    <property type="entry name" value="Ribonuclease H-like superfamily/Ribonuclease H"/>
    <property type="match status" value="1"/>
</dbReference>
<keyword evidence="3" id="KW-1185">Reference proteome</keyword>
<dbReference type="GO" id="GO:0003676">
    <property type="term" value="F:nucleic acid binding"/>
    <property type="evidence" value="ECO:0007669"/>
    <property type="project" value="InterPro"/>
</dbReference>
<dbReference type="InterPro" id="IPR012337">
    <property type="entry name" value="RNaseH-like_sf"/>
</dbReference>
<feature type="domain" description="RNase H type-1" evidence="1">
    <location>
        <begin position="1"/>
        <end position="85"/>
    </location>
</feature>
<dbReference type="PROSITE" id="PS50879">
    <property type="entry name" value="RNASE_H_1"/>
    <property type="match status" value="1"/>
</dbReference>
<reference evidence="2 3" key="1">
    <citation type="journal article" date="2019" name="Commun. Biol.">
        <title>The bagworm genome reveals a unique fibroin gene that provides high tensile strength.</title>
        <authorList>
            <person name="Kono N."/>
            <person name="Nakamura H."/>
            <person name="Ohtoshi R."/>
            <person name="Tomita M."/>
            <person name="Numata K."/>
            <person name="Arakawa K."/>
        </authorList>
    </citation>
    <scope>NUCLEOTIDE SEQUENCE [LARGE SCALE GENOMIC DNA]</scope>
</reference>
<dbReference type="SUPFAM" id="SSF53098">
    <property type="entry name" value="Ribonuclease H-like"/>
    <property type="match status" value="1"/>
</dbReference>
<evidence type="ECO:0000259" key="1">
    <source>
        <dbReference type="PROSITE" id="PS50879"/>
    </source>
</evidence>
<sequence length="87" mass="9964">MVALQRATRRVKKGKDRLVNVFSDSKTSLEVLTGPKTYHPLAHEARRDIFNILVEGRVVRLFWVRVHVVIAGNERTDELARRAAVTK</sequence>
<protein>
    <recommendedName>
        <fullName evidence="1">RNase H type-1 domain-containing protein</fullName>
    </recommendedName>
</protein>
<proteinExistence type="predicted"/>
<dbReference type="InterPro" id="IPR002156">
    <property type="entry name" value="RNaseH_domain"/>
</dbReference>
<name>A0A4C1WMA9_EUMVA</name>
<comment type="caution">
    <text evidence="2">The sequence shown here is derived from an EMBL/GenBank/DDBJ whole genome shotgun (WGS) entry which is preliminary data.</text>
</comment>